<evidence type="ECO:0000256" key="1">
    <source>
        <dbReference type="ARBA" id="ARBA00004651"/>
    </source>
</evidence>
<feature type="transmembrane region" description="Helical" evidence="7">
    <location>
        <begin position="456"/>
        <end position="481"/>
    </location>
</feature>
<dbReference type="InterPro" id="IPR050833">
    <property type="entry name" value="Poly_Biosynth_Transport"/>
</dbReference>
<feature type="transmembrane region" description="Helical" evidence="7">
    <location>
        <begin position="659"/>
        <end position="683"/>
    </location>
</feature>
<feature type="transmembrane region" description="Helical" evidence="7">
    <location>
        <begin position="735"/>
        <end position="755"/>
    </location>
</feature>
<protein>
    <recommendedName>
        <fullName evidence="10">O-antigen/teichoic acid export membrane protein</fullName>
    </recommendedName>
</protein>
<comment type="caution">
    <text evidence="8">The sequence shown here is derived from an EMBL/GenBank/DDBJ whole genome shotgun (WGS) entry which is preliminary data.</text>
</comment>
<feature type="transmembrane region" description="Helical" evidence="7">
    <location>
        <begin position="282"/>
        <end position="304"/>
    </location>
</feature>
<dbReference type="AlphaFoldDB" id="A0A171KTI1"/>
<dbReference type="Proteomes" id="UP000078084">
    <property type="component" value="Unassembled WGS sequence"/>
</dbReference>
<reference evidence="8 9" key="1">
    <citation type="submission" date="2015-04" db="EMBL/GenBank/DDBJ databases">
        <title>Genome sequence of Kerstersia gyiorum CG1.</title>
        <authorList>
            <person name="Greninger A.L."/>
            <person name="Kozyreva V."/>
            <person name="Chaturvedi V."/>
        </authorList>
    </citation>
    <scope>NUCLEOTIDE SEQUENCE [LARGE SCALE GENOMIC DNA]</scope>
    <source>
        <strain evidence="8 9">CG1</strain>
    </source>
</reference>
<dbReference type="PANTHER" id="PTHR30250:SF10">
    <property type="entry name" value="LIPOPOLYSACCHARIDE BIOSYNTHESIS PROTEIN WZXC"/>
    <property type="match status" value="1"/>
</dbReference>
<keyword evidence="4 7" id="KW-0812">Transmembrane</keyword>
<feature type="transmembrane region" description="Helical" evidence="7">
    <location>
        <begin position="6"/>
        <end position="23"/>
    </location>
</feature>
<feature type="transmembrane region" description="Helical" evidence="7">
    <location>
        <begin position="35"/>
        <end position="52"/>
    </location>
</feature>
<evidence type="ECO:0008006" key="10">
    <source>
        <dbReference type="Google" id="ProtNLM"/>
    </source>
</evidence>
<evidence type="ECO:0000313" key="9">
    <source>
        <dbReference type="Proteomes" id="UP000078084"/>
    </source>
</evidence>
<feature type="transmembrane region" description="Helical" evidence="7">
    <location>
        <begin position="144"/>
        <end position="161"/>
    </location>
</feature>
<sequence length="799" mass="86901">MPWPILFAFMMLIAGMLLTALIVPQYLALYQAVKLLVIAFLFLIFLMVVQWVPPAHVVSAICYVLITMAGLFLIAKLWGEPLFIIFGDGRQGMIVAWPGELWKPAVLFLSLLIADLYVSPQKWLRDGACIGICLYLLKLDGSRTGLLLVLCLAVALVWPLLRSAAFRQKMLRPGWVVSCCIVLLVFGMADSRIETSGIALGASDAARQVTEGAALDEEDGISTLAWERLKQGDEDRLSLLRNGWRHAQQCLPFGCGFETTASMSHGIIMPVHNAYLAALGDFGLLGALGMLAFLLVSVWPLWGLWREEKKKPQPSVEGLSARQIYLIGAALGALAFCCTLMLHTFTSEMSEWGFFSLLLAMSWTLMGRNVSEMQGGYATVAKNAAALYVVQLVAYAIPILEIPILARALGVSLYGEILFCQALALTLSIFVEYGFNINASRQVALLQNDKAALSRLFWDITLAKIFLFLLLAVLLVVIWGTGLLDGFFSHPELMLFVLAYFATFGFSVMWYFQGRERLGGYIVLDVVLRGLGLAVLALTVQEPGDFLLALPIMALPPLLHTVLGNAWCLKTLGYAGFQIRGAWDELREGFHFFIYRSAGDIILASAPMLLGLIAGNRAVGEFGPAEKLVRGMTRLATPFLTAAFPFFSRKFGTGGKASVAGALQVLIVIGALSLLGTVVGYALGEWAINLMLGPGFSTALSIFYILLAMAPLRIMNQSVAMLFLIPAGRARAASYLLSAFSSGAIILGAVLAWLYEGRGMALGLLTGEFLLFVAQALYARKIAGSGNVTTSREEMADLK</sequence>
<feature type="transmembrane region" description="Helical" evidence="7">
    <location>
        <begin position="58"/>
        <end position="79"/>
    </location>
</feature>
<keyword evidence="6 7" id="KW-0472">Membrane</keyword>
<dbReference type="EMBL" id="LBNE01000003">
    <property type="protein sequence ID" value="KKO72198.1"/>
    <property type="molecule type" value="Genomic_DNA"/>
</dbReference>
<feature type="transmembrane region" description="Helical" evidence="7">
    <location>
        <begin position="324"/>
        <end position="346"/>
    </location>
</feature>
<evidence type="ECO:0000313" key="8">
    <source>
        <dbReference type="EMBL" id="KKO72198.1"/>
    </source>
</evidence>
<feature type="transmembrane region" description="Helical" evidence="7">
    <location>
        <begin position="493"/>
        <end position="512"/>
    </location>
</feature>
<feature type="transmembrane region" description="Helical" evidence="7">
    <location>
        <begin position="100"/>
        <end position="118"/>
    </location>
</feature>
<dbReference type="GO" id="GO:0005886">
    <property type="term" value="C:plasma membrane"/>
    <property type="evidence" value="ECO:0007669"/>
    <property type="project" value="UniProtKB-SubCell"/>
</dbReference>
<proteinExistence type="inferred from homology"/>
<evidence type="ECO:0000256" key="4">
    <source>
        <dbReference type="ARBA" id="ARBA00022692"/>
    </source>
</evidence>
<keyword evidence="5 7" id="KW-1133">Transmembrane helix</keyword>
<evidence type="ECO:0000256" key="7">
    <source>
        <dbReference type="SAM" id="Phobius"/>
    </source>
</evidence>
<comment type="subcellular location">
    <subcellularLocation>
        <location evidence="1">Cell membrane</location>
        <topology evidence="1">Multi-pass membrane protein</topology>
    </subcellularLocation>
</comment>
<gene>
    <name evidence="8" type="ORF">AAV32_07725</name>
</gene>
<evidence type="ECO:0000256" key="6">
    <source>
        <dbReference type="ARBA" id="ARBA00023136"/>
    </source>
</evidence>
<feature type="transmembrane region" description="Helical" evidence="7">
    <location>
        <begin position="173"/>
        <end position="189"/>
    </location>
</feature>
<feature type="transmembrane region" description="Helical" evidence="7">
    <location>
        <begin position="412"/>
        <end position="435"/>
    </location>
</feature>
<evidence type="ECO:0000256" key="5">
    <source>
        <dbReference type="ARBA" id="ARBA00022989"/>
    </source>
</evidence>
<comment type="similarity">
    <text evidence="2">Belongs to the polysaccharide synthase family.</text>
</comment>
<keyword evidence="3" id="KW-1003">Cell membrane</keyword>
<evidence type="ECO:0000256" key="3">
    <source>
        <dbReference type="ARBA" id="ARBA00022475"/>
    </source>
</evidence>
<dbReference type="Pfam" id="PF01943">
    <property type="entry name" value="Polysacc_synt"/>
    <property type="match status" value="1"/>
</dbReference>
<evidence type="ECO:0000256" key="2">
    <source>
        <dbReference type="ARBA" id="ARBA00007430"/>
    </source>
</evidence>
<feature type="transmembrane region" description="Helical" evidence="7">
    <location>
        <begin position="519"/>
        <end position="540"/>
    </location>
</feature>
<dbReference type="PANTHER" id="PTHR30250">
    <property type="entry name" value="PST FAMILY PREDICTED COLANIC ACID TRANSPORTER"/>
    <property type="match status" value="1"/>
</dbReference>
<feature type="transmembrane region" description="Helical" evidence="7">
    <location>
        <begin position="695"/>
        <end position="714"/>
    </location>
</feature>
<feature type="transmembrane region" description="Helical" evidence="7">
    <location>
        <begin position="352"/>
        <end position="371"/>
    </location>
</feature>
<feature type="transmembrane region" description="Helical" evidence="7">
    <location>
        <begin position="546"/>
        <end position="569"/>
    </location>
</feature>
<dbReference type="InterPro" id="IPR002797">
    <property type="entry name" value="Polysacc_synth"/>
</dbReference>
<accession>A0A171KTI1</accession>
<feature type="transmembrane region" description="Helical" evidence="7">
    <location>
        <begin position="383"/>
        <end position="406"/>
    </location>
</feature>
<name>A0A171KTI1_9BURK</name>
<organism evidence="8 9">
    <name type="scientific">Kerstersia gyiorum</name>
    <dbReference type="NCBI Taxonomy" id="206506"/>
    <lineage>
        <taxon>Bacteria</taxon>
        <taxon>Pseudomonadati</taxon>
        <taxon>Pseudomonadota</taxon>
        <taxon>Betaproteobacteria</taxon>
        <taxon>Burkholderiales</taxon>
        <taxon>Alcaligenaceae</taxon>
        <taxon>Kerstersia</taxon>
    </lineage>
</organism>
<dbReference type="STRING" id="206506.AAV32_07725"/>
<keyword evidence="9" id="KW-1185">Reference proteome</keyword>
<feature type="transmembrane region" description="Helical" evidence="7">
    <location>
        <begin position="761"/>
        <end position="779"/>
    </location>
</feature>